<dbReference type="PROSITE" id="PS51257">
    <property type="entry name" value="PROKAR_LIPOPROTEIN"/>
    <property type="match status" value="1"/>
</dbReference>
<dbReference type="AlphaFoldDB" id="A0A918UWF8"/>
<protein>
    <recommendedName>
        <fullName evidence="3">Lipoprotein</fullName>
    </recommendedName>
</protein>
<gene>
    <name evidence="1" type="ORF">GCM10007049_35920</name>
</gene>
<dbReference type="Proteomes" id="UP000619457">
    <property type="component" value="Unassembled WGS sequence"/>
</dbReference>
<organism evidence="1 2">
    <name type="scientific">Echinicola pacifica</name>
    <dbReference type="NCBI Taxonomy" id="346377"/>
    <lineage>
        <taxon>Bacteria</taxon>
        <taxon>Pseudomonadati</taxon>
        <taxon>Bacteroidota</taxon>
        <taxon>Cytophagia</taxon>
        <taxon>Cytophagales</taxon>
        <taxon>Cyclobacteriaceae</taxon>
        <taxon>Echinicola</taxon>
    </lineage>
</organism>
<reference evidence="1" key="2">
    <citation type="submission" date="2020-09" db="EMBL/GenBank/DDBJ databases">
        <authorList>
            <person name="Sun Q."/>
            <person name="Kim S."/>
        </authorList>
    </citation>
    <scope>NUCLEOTIDE SEQUENCE</scope>
    <source>
        <strain evidence="1">KCTC 12368</strain>
    </source>
</reference>
<keyword evidence="2" id="KW-1185">Reference proteome</keyword>
<accession>A0A918UWF8</accession>
<evidence type="ECO:0000313" key="1">
    <source>
        <dbReference type="EMBL" id="GGZ39348.1"/>
    </source>
</evidence>
<comment type="caution">
    <text evidence="1">The sequence shown here is derived from an EMBL/GenBank/DDBJ whole genome shotgun (WGS) entry which is preliminary data.</text>
</comment>
<evidence type="ECO:0008006" key="3">
    <source>
        <dbReference type="Google" id="ProtNLM"/>
    </source>
</evidence>
<sequence length="171" mass="19564">MRILTLLILCSFSIQACSQRLSEADLRSRKVADSLLESQLQKEIEGKSHVIFSVADKEMIVVVKNTDSFKEFYLNKDTGIIKDTTLMASDPVIIKMFDKSIYREGFTTFNSGFFESGYEISSGSITYFVFKDEQGKRYGEARLSVFIKPNPVDTEVYAYFVEKLIFYSKTT</sequence>
<name>A0A918UWF8_9BACT</name>
<evidence type="ECO:0000313" key="2">
    <source>
        <dbReference type="Proteomes" id="UP000619457"/>
    </source>
</evidence>
<reference evidence="1" key="1">
    <citation type="journal article" date="2014" name="Int. J. Syst. Evol. Microbiol.">
        <title>Complete genome sequence of Corynebacterium casei LMG S-19264T (=DSM 44701T), isolated from a smear-ripened cheese.</title>
        <authorList>
            <consortium name="US DOE Joint Genome Institute (JGI-PGF)"/>
            <person name="Walter F."/>
            <person name="Albersmeier A."/>
            <person name="Kalinowski J."/>
            <person name="Ruckert C."/>
        </authorList>
    </citation>
    <scope>NUCLEOTIDE SEQUENCE</scope>
    <source>
        <strain evidence="1">KCTC 12368</strain>
    </source>
</reference>
<proteinExistence type="predicted"/>
<dbReference type="RefSeq" id="WP_018473909.1">
    <property type="nucleotide sequence ID" value="NZ_BMWX01000008.1"/>
</dbReference>
<dbReference type="EMBL" id="BMWX01000008">
    <property type="protein sequence ID" value="GGZ39348.1"/>
    <property type="molecule type" value="Genomic_DNA"/>
</dbReference>